<evidence type="ECO:0000256" key="1">
    <source>
        <dbReference type="SAM" id="MobiDB-lite"/>
    </source>
</evidence>
<dbReference type="RefSeq" id="WP_278637959.1">
    <property type="nucleotide sequence ID" value="NZ_JAGZZP010000010.1"/>
</dbReference>
<evidence type="ECO:0000313" key="4">
    <source>
        <dbReference type="Proteomes" id="UP000748991"/>
    </source>
</evidence>
<evidence type="ECO:0000313" key="3">
    <source>
        <dbReference type="EMBL" id="MBS6535381.1"/>
    </source>
</evidence>
<accession>A0A943XWB5</accession>
<dbReference type="AlphaFoldDB" id="A0A943XWB5"/>
<gene>
    <name evidence="3" type="ORF">KH327_06075</name>
</gene>
<evidence type="ECO:0000256" key="2">
    <source>
        <dbReference type="SAM" id="Phobius"/>
    </source>
</evidence>
<sequence length="242" mass="27269">MRLINAILIVALWGIPIAMLLFLTKRGRLKKYDKFIVPVFIGLVICMVIHLLFGIGILGGKEKKVMPIEESKIQTDADRIEESKKETEKANSLSAEDKKQLGFSPTISPDELSKSLSADPSKRYIIYDNDIYSLRTVTKEALEERKTKPDEKIEDPFVYGKGKLNGKPVYYFREESKSSSSDKGLGNVKAYPEDIVVINHISDSYTPSLTKTYKVIQTANSIIKQLIKVSANIPENSVMEDY</sequence>
<protein>
    <submittedName>
        <fullName evidence="3">Uncharacterized protein</fullName>
    </submittedName>
</protein>
<feature type="compositionally biased region" description="Basic and acidic residues" evidence="1">
    <location>
        <begin position="76"/>
        <end position="100"/>
    </location>
</feature>
<dbReference type="Proteomes" id="UP000748991">
    <property type="component" value="Unassembled WGS sequence"/>
</dbReference>
<reference evidence="3" key="1">
    <citation type="submission" date="2021-02" db="EMBL/GenBank/DDBJ databases">
        <title>Infant gut strain persistence is associated with maternal origin, phylogeny, and functional potential including surface adhesion and iron acquisition.</title>
        <authorList>
            <person name="Lou Y.C."/>
        </authorList>
    </citation>
    <scope>NUCLEOTIDE SEQUENCE</scope>
    <source>
        <strain evidence="3">L3_060_052G1_dasL3_060_052G1_concoct_1</strain>
    </source>
</reference>
<feature type="transmembrane region" description="Helical" evidence="2">
    <location>
        <begin position="6"/>
        <end position="23"/>
    </location>
</feature>
<keyword evidence="2" id="KW-0472">Membrane</keyword>
<organism evidence="3 4">
    <name type="scientific">Peptoniphilus harei</name>
    <dbReference type="NCBI Taxonomy" id="54005"/>
    <lineage>
        <taxon>Bacteria</taxon>
        <taxon>Bacillati</taxon>
        <taxon>Bacillota</taxon>
        <taxon>Tissierellia</taxon>
        <taxon>Tissierellales</taxon>
        <taxon>Peptoniphilaceae</taxon>
        <taxon>Peptoniphilus</taxon>
    </lineage>
</organism>
<name>A0A943XWB5_9FIRM</name>
<feature type="transmembrane region" description="Helical" evidence="2">
    <location>
        <begin position="35"/>
        <end position="58"/>
    </location>
</feature>
<feature type="region of interest" description="Disordered" evidence="1">
    <location>
        <begin position="76"/>
        <end position="106"/>
    </location>
</feature>
<keyword evidence="2" id="KW-0812">Transmembrane</keyword>
<keyword evidence="2" id="KW-1133">Transmembrane helix</keyword>
<comment type="caution">
    <text evidence="3">The sequence shown here is derived from an EMBL/GenBank/DDBJ whole genome shotgun (WGS) entry which is preliminary data.</text>
</comment>
<proteinExistence type="predicted"/>
<dbReference type="EMBL" id="JAGZZP010000010">
    <property type="protein sequence ID" value="MBS6535381.1"/>
    <property type="molecule type" value="Genomic_DNA"/>
</dbReference>